<evidence type="ECO:0000256" key="15">
    <source>
        <dbReference type="SAM" id="MobiDB-lite"/>
    </source>
</evidence>
<evidence type="ECO:0000256" key="9">
    <source>
        <dbReference type="ARBA" id="ARBA00023125"/>
    </source>
</evidence>
<evidence type="ECO:0000256" key="12">
    <source>
        <dbReference type="ARBA" id="ARBA00048954"/>
    </source>
</evidence>
<dbReference type="Gene3D" id="3.40.50.300">
    <property type="entry name" value="P-loop containing nucleotide triphosphate hydrolases"/>
    <property type="match status" value="1"/>
</dbReference>
<feature type="domain" description="SF4 helicase" evidence="16">
    <location>
        <begin position="200"/>
        <end position="503"/>
    </location>
</feature>
<dbReference type="SUPFAM" id="SSF52540">
    <property type="entry name" value="P-loop containing nucleoside triphosphate hydrolases"/>
    <property type="match status" value="1"/>
</dbReference>
<evidence type="ECO:0000256" key="5">
    <source>
        <dbReference type="ARBA" id="ARBA00022741"/>
    </source>
</evidence>
<evidence type="ECO:0000256" key="3">
    <source>
        <dbReference type="ARBA" id="ARBA00022515"/>
    </source>
</evidence>
<dbReference type="GO" id="GO:0016887">
    <property type="term" value="F:ATP hydrolysis activity"/>
    <property type="evidence" value="ECO:0007669"/>
    <property type="project" value="RHEA"/>
</dbReference>
<evidence type="ECO:0000259" key="16">
    <source>
        <dbReference type="PROSITE" id="PS51199"/>
    </source>
</evidence>
<keyword evidence="5 14" id="KW-0547">Nucleotide-binding</keyword>
<dbReference type="OrthoDB" id="9773982at2"/>
<reference evidence="17 18" key="1">
    <citation type="submission" date="2018-11" db="EMBL/GenBank/DDBJ databases">
        <title>Erythrobacter spongiae sp. nov., isolated from a marine sponge.</title>
        <authorList>
            <person name="Zhuang L."/>
            <person name="Luo L."/>
        </authorList>
    </citation>
    <scope>NUCLEOTIDE SEQUENCE [LARGE SCALE GENOMIC DNA]</scope>
    <source>
        <strain evidence="17 18">HN-E23</strain>
    </source>
</reference>
<feature type="compositionally biased region" description="Basic and acidic residues" evidence="15">
    <location>
        <begin position="1"/>
        <end position="12"/>
    </location>
</feature>
<keyword evidence="6 14" id="KW-0378">Hydrolase</keyword>
<evidence type="ECO:0000256" key="6">
    <source>
        <dbReference type="ARBA" id="ARBA00022801"/>
    </source>
</evidence>
<sequence>MPDQDLLTRSDRGGISPAPTDRGEGRTLPANLEAEAAFLGAVLIDNRVLEELMVALRPDHFYAPVHARVFERILVLIDRQMVVTPVTLKPYFEADEALAELGGTAYLAQLTADGQGLLNPRELAQQIYDLALLRELVAVGRDLVENALDTSEDVEPMRQIEQAEARLFEVAEGATGTSEAESFRGATGKALELIETAINSGGHVSGKTTGLSSVNEKVGGLHDSDLIILAGRPGMGKSSLATNIAFNCADRYMRDKADGIEKSVGAGVALFSLEMSSDQLATRILAEQAGLSSEALRMGKISRDDFQKLSYASQRLTELPLYIDDTPALTIGALRTRARRLKRRHDIGLIVIDYLQLLQGSGRAQDNRVNEISEISRGLKTLAKELQVPVIALSQLSRAVEQREDKRPMLSDLRESGSIEQDADMVWFIFREDYYIAAREPKRPVESDDPKIHDAHNAWAAEMEGVFGLAELIVAKQRHGATGKVRLKFEPKITRFSDLAEDDYRNGNDFD</sequence>
<dbReference type="Proteomes" id="UP000275232">
    <property type="component" value="Unassembled WGS sequence"/>
</dbReference>
<comment type="function">
    <text evidence="11 14">The main replicative DNA helicase, it participates in initiation and elongation during chromosome replication. Travels ahead of the DNA replisome, separating dsDNA into templates for DNA synthesis. A processive ATP-dependent 5'-3' DNA helicase it has DNA-dependent ATPase activity.</text>
</comment>
<evidence type="ECO:0000256" key="11">
    <source>
        <dbReference type="ARBA" id="ARBA00044932"/>
    </source>
</evidence>
<comment type="caution">
    <text evidence="17">The sequence shown here is derived from an EMBL/GenBank/DDBJ whole genome shotgun (WGS) entry which is preliminary data.</text>
</comment>
<dbReference type="InterPro" id="IPR027417">
    <property type="entry name" value="P-loop_NTPase"/>
</dbReference>
<keyword evidence="18" id="KW-1185">Reference proteome</keyword>
<dbReference type="GO" id="GO:0006269">
    <property type="term" value="P:DNA replication, synthesis of primer"/>
    <property type="evidence" value="ECO:0007669"/>
    <property type="project" value="UniProtKB-UniRule"/>
</dbReference>
<dbReference type="PROSITE" id="PS51199">
    <property type="entry name" value="SF4_HELICASE"/>
    <property type="match status" value="1"/>
</dbReference>
<name>A0A3N5CRS5_9SPHN</name>
<dbReference type="NCBIfam" id="NF006606">
    <property type="entry name" value="PRK09165.1"/>
    <property type="match status" value="1"/>
</dbReference>
<gene>
    <name evidence="17" type="ORF">EG799_09375</name>
</gene>
<dbReference type="InterPro" id="IPR007693">
    <property type="entry name" value="DNA_helicase_DnaB-like_N"/>
</dbReference>
<keyword evidence="4 14" id="KW-0235">DNA replication</keyword>
<keyword evidence="8 14" id="KW-0067">ATP-binding</keyword>
<dbReference type="RefSeq" id="WP_123880586.1">
    <property type="nucleotide sequence ID" value="NZ_RPFZ01000001.1"/>
</dbReference>
<dbReference type="SMART" id="SM00382">
    <property type="entry name" value="AAA"/>
    <property type="match status" value="1"/>
</dbReference>
<evidence type="ECO:0000256" key="2">
    <source>
        <dbReference type="ARBA" id="ARBA00011643"/>
    </source>
</evidence>
<dbReference type="PANTHER" id="PTHR30153">
    <property type="entry name" value="REPLICATIVE DNA HELICASE DNAB"/>
    <property type="match status" value="1"/>
</dbReference>
<feature type="region of interest" description="Disordered" evidence="15">
    <location>
        <begin position="1"/>
        <end position="26"/>
    </location>
</feature>
<evidence type="ECO:0000256" key="10">
    <source>
        <dbReference type="ARBA" id="ARBA00023235"/>
    </source>
</evidence>
<dbReference type="InterPro" id="IPR016136">
    <property type="entry name" value="DNA_helicase_N/primase_C"/>
</dbReference>
<evidence type="ECO:0000256" key="7">
    <source>
        <dbReference type="ARBA" id="ARBA00022806"/>
    </source>
</evidence>
<dbReference type="GO" id="GO:0043139">
    <property type="term" value="F:5'-3' DNA helicase activity"/>
    <property type="evidence" value="ECO:0007669"/>
    <property type="project" value="UniProtKB-EC"/>
</dbReference>
<keyword evidence="9 14" id="KW-0238">DNA-binding</keyword>
<comment type="similarity">
    <text evidence="1 14">Belongs to the helicase family. DnaB subfamily.</text>
</comment>
<dbReference type="InterPro" id="IPR007694">
    <property type="entry name" value="DNA_helicase_DnaB-like_C"/>
</dbReference>
<accession>A0A3N5CRS5</accession>
<dbReference type="PANTHER" id="PTHR30153:SF2">
    <property type="entry name" value="REPLICATIVE DNA HELICASE"/>
    <property type="match status" value="1"/>
</dbReference>
<dbReference type="NCBIfam" id="TIGR00665">
    <property type="entry name" value="DnaB"/>
    <property type="match status" value="1"/>
</dbReference>
<evidence type="ECO:0000256" key="1">
    <source>
        <dbReference type="ARBA" id="ARBA00008428"/>
    </source>
</evidence>
<dbReference type="GO" id="GO:0005829">
    <property type="term" value="C:cytosol"/>
    <property type="evidence" value="ECO:0007669"/>
    <property type="project" value="TreeGrafter"/>
</dbReference>
<dbReference type="EC" id="5.6.2.3" evidence="13 14"/>
<organism evidence="17 18">
    <name type="scientific">Aurantiacibacter spongiae</name>
    <dbReference type="NCBI Taxonomy" id="2488860"/>
    <lineage>
        <taxon>Bacteria</taxon>
        <taxon>Pseudomonadati</taxon>
        <taxon>Pseudomonadota</taxon>
        <taxon>Alphaproteobacteria</taxon>
        <taxon>Sphingomonadales</taxon>
        <taxon>Erythrobacteraceae</taxon>
        <taxon>Aurantiacibacter</taxon>
    </lineage>
</organism>
<dbReference type="EMBL" id="RPFZ01000001">
    <property type="protein sequence ID" value="RPF71804.1"/>
    <property type="molecule type" value="Genomic_DNA"/>
</dbReference>
<evidence type="ECO:0000256" key="4">
    <source>
        <dbReference type="ARBA" id="ARBA00022705"/>
    </source>
</evidence>
<dbReference type="SUPFAM" id="SSF48024">
    <property type="entry name" value="N-terminal domain of DnaB helicase"/>
    <property type="match status" value="1"/>
</dbReference>
<comment type="catalytic activity">
    <reaction evidence="12 14">
        <text>ATP + H2O = ADP + phosphate + H(+)</text>
        <dbReference type="Rhea" id="RHEA:13065"/>
        <dbReference type="ChEBI" id="CHEBI:15377"/>
        <dbReference type="ChEBI" id="CHEBI:15378"/>
        <dbReference type="ChEBI" id="CHEBI:30616"/>
        <dbReference type="ChEBI" id="CHEBI:43474"/>
        <dbReference type="ChEBI" id="CHEBI:456216"/>
        <dbReference type="EC" id="5.6.2.3"/>
    </reaction>
</comment>
<dbReference type="Gene3D" id="1.10.860.10">
    <property type="entry name" value="DNAb Helicase, Chain A"/>
    <property type="match status" value="1"/>
</dbReference>
<evidence type="ECO:0000256" key="8">
    <source>
        <dbReference type="ARBA" id="ARBA00022840"/>
    </source>
</evidence>
<dbReference type="Pfam" id="PF03796">
    <property type="entry name" value="DnaB_C"/>
    <property type="match status" value="1"/>
</dbReference>
<evidence type="ECO:0000313" key="18">
    <source>
        <dbReference type="Proteomes" id="UP000275232"/>
    </source>
</evidence>
<dbReference type="Pfam" id="PF00772">
    <property type="entry name" value="DnaB"/>
    <property type="match status" value="1"/>
</dbReference>
<protein>
    <recommendedName>
        <fullName evidence="13 14">Replicative DNA helicase</fullName>
        <ecNumber evidence="13 14">5.6.2.3</ecNumber>
    </recommendedName>
</protein>
<dbReference type="GO" id="GO:1990077">
    <property type="term" value="C:primosome complex"/>
    <property type="evidence" value="ECO:0007669"/>
    <property type="project" value="UniProtKB-UniRule"/>
</dbReference>
<dbReference type="AlphaFoldDB" id="A0A3N5CRS5"/>
<keyword evidence="10" id="KW-0413">Isomerase</keyword>
<evidence type="ECO:0000256" key="14">
    <source>
        <dbReference type="RuleBase" id="RU362085"/>
    </source>
</evidence>
<keyword evidence="3 14" id="KW-0639">Primosome</keyword>
<keyword evidence="7 14" id="KW-0347">Helicase</keyword>
<proteinExistence type="inferred from homology"/>
<comment type="subunit">
    <text evidence="2">Homohexamer.</text>
</comment>
<dbReference type="GO" id="GO:0005524">
    <property type="term" value="F:ATP binding"/>
    <property type="evidence" value="ECO:0007669"/>
    <property type="project" value="UniProtKB-UniRule"/>
</dbReference>
<evidence type="ECO:0000313" key="17">
    <source>
        <dbReference type="EMBL" id="RPF71804.1"/>
    </source>
</evidence>
<dbReference type="InterPro" id="IPR036185">
    <property type="entry name" value="DNA_heli_DnaB-like_N_sf"/>
</dbReference>
<dbReference type="InterPro" id="IPR007692">
    <property type="entry name" value="DNA_helicase_DnaB"/>
</dbReference>
<evidence type="ECO:0000256" key="13">
    <source>
        <dbReference type="NCBIfam" id="TIGR00665"/>
    </source>
</evidence>
<dbReference type="CDD" id="cd00984">
    <property type="entry name" value="DnaB_C"/>
    <property type="match status" value="1"/>
</dbReference>
<dbReference type="InterPro" id="IPR003593">
    <property type="entry name" value="AAA+_ATPase"/>
</dbReference>
<dbReference type="GO" id="GO:0003677">
    <property type="term" value="F:DNA binding"/>
    <property type="evidence" value="ECO:0007669"/>
    <property type="project" value="UniProtKB-UniRule"/>
</dbReference>